<dbReference type="Proteomes" id="UP001338125">
    <property type="component" value="Unassembled WGS sequence"/>
</dbReference>
<gene>
    <name evidence="1" type="ORF">PT974_03640</name>
</gene>
<sequence>MPPPLGCPEIIRIPGTAVSSLGPIIKPPIPPFPTRLSQHVGNLEVQLPPLIAGALVTAFAKALSDGLSNELLTHYYLPEQKVRINLDRVLDRLVSEFTKKLWSDLWSFYHNNNSNTEPSRQVKLLFDGPITQLILILNGPETSRCILDKLGPGLSKRSLTWSANAKGIDLPLALQLLCGYWHREFPAQSPGGSPDEIARTVYSIMTTGTASRDLVAEIRKVLLSSHYVQMHLAESAIWDLVFKRRGRPPSDGFYIFHLEFRCDLFGPLDGIGDPQLVTIGSLPAITGTAYECTCTTVSEYVDKRWPKCGRILLGCLQEAISNASESRRFGEPASGMSVWDGSDGEGGFCSGLRLIHLEVEGSLIRMTASAWTHAMIEIFQQMCWTCAVLSSSPFPGALSECAIEVTDWAHDDIAYVACNLSHREISQGEGLPWLQNMRGVAIARGFPPNGL</sequence>
<keyword evidence="2" id="KW-1185">Reference proteome</keyword>
<comment type="caution">
    <text evidence="1">The sequence shown here is derived from an EMBL/GenBank/DDBJ whole genome shotgun (WGS) entry which is preliminary data.</text>
</comment>
<accession>A0ABR0SU43</accession>
<evidence type="ECO:0000313" key="1">
    <source>
        <dbReference type="EMBL" id="KAK5995241.1"/>
    </source>
</evidence>
<protein>
    <submittedName>
        <fullName evidence="1">Uncharacterized protein</fullName>
    </submittedName>
</protein>
<dbReference type="EMBL" id="JAVFKD010000004">
    <property type="protein sequence ID" value="KAK5995241.1"/>
    <property type="molecule type" value="Genomic_DNA"/>
</dbReference>
<proteinExistence type="predicted"/>
<reference evidence="1 2" key="1">
    <citation type="submission" date="2024-01" db="EMBL/GenBank/DDBJ databases">
        <title>Complete genome of Cladobotryum mycophilum ATHUM6906.</title>
        <authorList>
            <person name="Christinaki A.C."/>
            <person name="Myridakis A.I."/>
            <person name="Kouvelis V.N."/>
        </authorList>
    </citation>
    <scope>NUCLEOTIDE SEQUENCE [LARGE SCALE GENOMIC DNA]</scope>
    <source>
        <strain evidence="1 2">ATHUM6906</strain>
    </source>
</reference>
<organism evidence="1 2">
    <name type="scientific">Cladobotryum mycophilum</name>
    <dbReference type="NCBI Taxonomy" id="491253"/>
    <lineage>
        <taxon>Eukaryota</taxon>
        <taxon>Fungi</taxon>
        <taxon>Dikarya</taxon>
        <taxon>Ascomycota</taxon>
        <taxon>Pezizomycotina</taxon>
        <taxon>Sordariomycetes</taxon>
        <taxon>Hypocreomycetidae</taxon>
        <taxon>Hypocreales</taxon>
        <taxon>Hypocreaceae</taxon>
        <taxon>Cladobotryum</taxon>
    </lineage>
</organism>
<evidence type="ECO:0000313" key="2">
    <source>
        <dbReference type="Proteomes" id="UP001338125"/>
    </source>
</evidence>
<name>A0ABR0SU43_9HYPO</name>